<reference evidence="2" key="1">
    <citation type="journal article" date="2020" name="Stud. Mycol.">
        <title>101 Dothideomycetes genomes: a test case for predicting lifestyles and emergence of pathogens.</title>
        <authorList>
            <person name="Haridas S."/>
            <person name="Albert R."/>
            <person name="Binder M."/>
            <person name="Bloem J."/>
            <person name="Labutti K."/>
            <person name="Salamov A."/>
            <person name="Andreopoulos B."/>
            <person name="Baker S."/>
            <person name="Barry K."/>
            <person name="Bills G."/>
            <person name="Bluhm B."/>
            <person name="Cannon C."/>
            <person name="Castanera R."/>
            <person name="Culley D."/>
            <person name="Daum C."/>
            <person name="Ezra D."/>
            <person name="Gonzalez J."/>
            <person name="Henrissat B."/>
            <person name="Kuo A."/>
            <person name="Liang C."/>
            <person name="Lipzen A."/>
            <person name="Lutzoni F."/>
            <person name="Magnuson J."/>
            <person name="Mondo S."/>
            <person name="Nolan M."/>
            <person name="Ohm R."/>
            <person name="Pangilinan J."/>
            <person name="Park H.-J."/>
            <person name="Ramirez L."/>
            <person name="Alfaro M."/>
            <person name="Sun H."/>
            <person name="Tritt A."/>
            <person name="Yoshinaga Y."/>
            <person name="Zwiers L.-H."/>
            <person name="Turgeon B."/>
            <person name="Goodwin S."/>
            <person name="Spatafora J."/>
            <person name="Crous P."/>
            <person name="Grigoriev I."/>
        </authorList>
    </citation>
    <scope>NUCLEOTIDE SEQUENCE</scope>
    <source>
        <strain evidence="2">CBS 123094</strain>
    </source>
</reference>
<organism evidence="2 3">
    <name type="scientific">Amniculicola lignicola CBS 123094</name>
    <dbReference type="NCBI Taxonomy" id="1392246"/>
    <lineage>
        <taxon>Eukaryota</taxon>
        <taxon>Fungi</taxon>
        <taxon>Dikarya</taxon>
        <taxon>Ascomycota</taxon>
        <taxon>Pezizomycotina</taxon>
        <taxon>Dothideomycetes</taxon>
        <taxon>Pleosporomycetidae</taxon>
        <taxon>Pleosporales</taxon>
        <taxon>Amniculicolaceae</taxon>
        <taxon>Amniculicola</taxon>
    </lineage>
</organism>
<feature type="compositionally biased region" description="Basic residues" evidence="1">
    <location>
        <begin position="75"/>
        <end position="87"/>
    </location>
</feature>
<proteinExistence type="predicted"/>
<sequence length="228" mass="24949">MRSAVISAWQHDVAASVAACSESTPSPTGRKRFHLCEKAIASSNQQSTKRRRVALSSIAANSRNISAHTRDRSPSKRTRAPSPRKRGNNVPDVAEELEIPLTRPQPPTHHFDPPSLYKEALAAEYDESEIQQRRSPSRQAQTESDAPATLKRSASPVKRVAALQDVGSGIFYQELSDNGAELGTEGQELFWLLQDSSLGIAALPAALEPELLPELGRNRPFQMDTTDS</sequence>
<evidence type="ECO:0000256" key="1">
    <source>
        <dbReference type="SAM" id="MobiDB-lite"/>
    </source>
</evidence>
<dbReference type="OrthoDB" id="5244165at2759"/>
<keyword evidence="3" id="KW-1185">Reference proteome</keyword>
<feature type="compositionally biased region" description="Low complexity" evidence="1">
    <location>
        <begin position="54"/>
        <end position="67"/>
    </location>
</feature>
<evidence type="ECO:0000313" key="2">
    <source>
        <dbReference type="EMBL" id="KAF2005527.1"/>
    </source>
</evidence>
<feature type="region of interest" description="Disordered" evidence="1">
    <location>
        <begin position="42"/>
        <end position="92"/>
    </location>
</feature>
<dbReference type="AlphaFoldDB" id="A0A6A5WVB0"/>
<protein>
    <submittedName>
        <fullName evidence="2">Uncharacterized protein</fullName>
    </submittedName>
</protein>
<gene>
    <name evidence="2" type="ORF">P154DRAFT_312488</name>
</gene>
<feature type="compositionally biased region" description="Polar residues" evidence="1">
    <location>
        <begin position="133"/>
        <end position="144"/>
    </location>
</feature>
<dbReference type="EMBL" id="ML977562">
    <property type="protein sequence ID" value="KAF2005527.1"/>
    <property type="molecule type" value="Genomic_DNA"/>
</dbReference>
<name>A0A6A5WVB0_9PLEO</name>
<dbReference type="Proteomes" id="UP000799779">
    <property type="component" value="Unassembled WGS sequence"/>
</dbReference>
<accession>A0A6A5WVB0</accession>
<feature type="region of interest" description="Disordered" evidence="1">
    <location>
        <begin position="126"/>
        <end position="155"/>
    </location>
</feature>
<evidence type="ECO:0000313" key="3">
    <source>
        <dbReference type="Proteomes" id="UP000799779"/>
    </source>
</evidence>